<evidence type="ECO:0000256" key="2">
    <source>
        <dbReference type="ARBA" id="ARBA00022475"/>
    </source>
</evidence>
<dbReference type="InterPro" id="IPR011701">
    <property type="entry name" value="MFS"/>
</dbReference>
<accession>A0A4V3DBP0</accession>
<dbReference type="CDD" id="cd17473">
    <property type="entry name" value="MFS_arabinose_efflux_permease_like"/>
    <property type="match status" value="1"/>
</dbReference>
<dbReference type="InterPro" id="IPR036259">
    <property type="entry name" value="MFS_trans_sf"/>
</dbReference>
<feature type="transmembrane region" description="Helical" evidence="6">
    <location>
        <begin position="344"/>
        <end position="367"/>
    </location>
</feature>
<name>A0A4V3DBP0_9HYPH</name>
<dbReference type="Proteomes" id="UP000295391">
    <property type="component" value="Unassembled WGS sequence"/>
</dbReference>
<feature type="transmembrane region" description="Helical" evidence="6">
    <location>
        <begin position="55"/>
        <end position="76"/>
    </location>
</feature>
<dbReference type="PANTHER" id="PTHR43124">
    <property type="entry name" value="PURINE EFFLUX PUMP PBUE"/>
    <property type="match status" value="1"/>
</dbReference>
<evidence type="ECO:0000313" key="9">
    <source>
        <dbReference type="Proteomes" id="UP000295391"/>
    </source>
</evidence>
<keyword evidence="4 6" id="KW-1133">Transmembrane helix</keyword>
<feature type="transmembrane region" description="Helical" evidence="6">
    <location>
        <begin position="280"/>
        <end position="303"/>
    </location>
</feature>
<dbReference type="SUPFAM" id="SSF103473">
    <property type="entry name" value="MFS general substrate transporter"/>
    <property type="match status" value="1"/>
</dbReference>
<comment type="subcellular location">
    <subcellularLocation>
        <location evidence="1">Cell membrane</location>
        <topology evidence="1">Multi-pass membrane protein</topology>
    </subcellularLocation>
</comment>
<feature type="domain" description="Major facilitator superfamily (MFS) profile" evidence="7">
    <location>
        <begin position="15"/>
        <end position="401"/>
    </location>
</feature>
<proteinExistence type="predicted"/>
<dbReference type="PROSITE" id="PS50850">
    <property type="entry name" value="MFS"/>
    <property type="match status" value="1"/>
</dbReference>
<feature type="transmembrane region" description="Helical" evidence="6">
    <location>
        <begin position="83"/>
        <end position="102"/>
    </location>
</feature>
<dbReference type="OrthoDB" id="9784658at2"/>
<feature type="transmembrane region" description="Helical" evidence="6">
    <location>
        <begin position="173"/>
        <end position="190"/>
    </location>
</feature>
<dbReference type="RefSeq" id="WP_133571912.1">
    <property type="nucleotide sequence ID" value="NZ_SNYR01000001.1"/>
</dbReference>
<dbReference type="GO" id="GO:0022857">
    <property type="term" value="F:transmembrane transporter activity"/>
    <property type="evidence" value="ECO:0007669"/>
    <property type="project" value="InterPro"/>
</dbReference>
<evidence type="ECO:0000256" key="6">
    <source>
        <dbReference type="SAM" id="Phobius"/>
    </source>
</evidence>
<evidence type="ECO:0000259" key="7">
    <source>
        <dbReference type="PROSITE" id="PS50850"/>
    </source>
</evidence>
<dbReference type="InterPro" id="IPR020846">
    <property type="entry name" value="MFS_dom"/>
</dbReference>
<organism evidence="8 9">
    <name type="scientific">Maritalea mobilis</name>
    <dbReference type="NCBI Taxonomy" id="483324"/>
    <lineage>
        <taxon>Bacteria</taxon>
        <taxon>Pseudomonadati</taxon>
        <taxon>Pseudomonadota</taxon>
        <taxon>Alphaproteobacteria</taxon>
        <taxon>Hyphomicrobiales</taxon>
        <taxon>Devosiaceae</taxon>
        <taxon>Maritalea</taxon>
    </lineage>
</organism>
<keyword evidence="3 6" id="KW-0812">Transmembrane</keyword>
<evidence type="ECO:0000256" key="3">
    <source>
        <dbReference type="ARBA" id="ARBA00022692"/>
    </source>
</evidence>
<feature type="transmembrane region" description="Helical" evidence="6">
    <location>
        <begin position="309"/>
        <end position="332"/>
    </location>
</feature>
<evidence type="ECO:0000313" key="8">
    <source>
        <dbReference type="EMBL" id="TDQ67288.1"/>
    </source>
</evidence>
<dbReference type="Gene3D" id="1.20.1250.20">
    <property type="entry name" value="MFS general substrate transporter like domains"/>
    <property type="match status" value="1"/>
</dbReference>
<feature type="transmembrane region" description="Helical" evidence="6">
    <location>
        <begin position="151"/>
        <end position="167"/>
    </location>
</feature>
<dbReference type="PANTHER" id="PTHR43124:SF3">
    <property type="entry name" value="CHLORAMPHENICOL EFFLUX PUMP RV0191"/>
    <property type="match status" value="1"/>
</dbReference>
<dbReference type="PROSITE" id="PS00216">
    <property type="entry name" value="SUGAR_TRANSPORT_1"/>
    <property type="match status" value="1"/>
</dbReference>
<dbReference type="InterPro" id="IPR005829">
    <property type="entry name" value="Sugar_transporter_CS"/>
</dbReference>
<keyword evidence="2" id="KW-1003">Cell membrane</keyword>
<dbReference type="EMBL" id="SNYR01000001">
    <property type="protein sequence ID" value="TDQ67288.1"/>
    <property type="molecule type" value="Genomic_DNA"/>
</dbReference>
<comment type="caution">
    <text evidence="8">The sequence shown here is derived from an EMBL/GenBank/DDBJ whole genome shotgun (WGS) entry which is preliminary data.</text>
</comment>
<protein>
    <submittedName>
        <fullName evidence="8">Putative MFS family arabinose efflux permease</fullName>
    </submittedName>
</protein>
<feature type="transmembrane region" description="Helical" evidence="6">
    <location>
        <begin position="108"/>
        <end position="130"/>
    </location>
</feature>
<feature type="transmembrane region" description="Helical" evidence="6">
    <location>
        <begin position="373"/>
        <end position="395"/>
    </location>
</feature>
<evidence type="ECO:0000256" key="4">
    <source>
        <dbReference type="ARBA" id="ARBA00022989"/>
    </source>
</evidence>
<gene>
    <name evidence="8" type="ORF">ATL17_1298</name>
</gene>
<dbReference type="AlphaFoldDB" id="A0A4V3DBP0"/>
<evidence type="ECO:0000256" key="1">
    <source>
        <dbReference type="ARBA" id="ARBA00004651"/>
    </source>
</evidence>
<evidence type="ECO:0000256" key="5">
    <source>
        <dbReference type="ARBA" id="ARBA00023136"/>
    </source>
</evidence>
<dbReference type="InterPro" id="IPR050189">
    <property type="entry name" value="MFS_Efflux_Transporters"/>
</dbReference>
<dbReference type="Pfam" id="PF07690">
    <property type="entry name" value="MFS_1"/>
    <property type="match status" value="1"/>
</dbReference>
<reference evidence="8 9" key="1">
    <citation type="submission" date="2019-03" db="EMBL/GenBank/DDBJ databases">
        <title>Genomic Encyclopedia of Type Strains, Phase III (KMG-III): the genomes of soil and plant-associated and newly described type strains.</title>
        <authorList>
            <person name="Whitman W."/>
        </authorList>
    </citation>
    <scope>NUCLEOTIDE SEQUENCE [LARGE SCALE GENOMIC DNA]</scope>
    <source>
        <strain evidence="8 9">CGMCC 1.7002</strain>
    </source>
</reference>
<feature type="transmembrane region" description="Helical" evidence="6">
    <location>
        <begin position="251"/>
        <end position="273"/>
    </location>
</feature>
<feature type="transmembrane region" description="Helical" evidence="6">
    <location>
        <begin position="217"/>
        <end position="236"/>
    </location>
</feature>
<sequence>MPFSLSSNSVLRDPRGIALLLAATLTTMANATISPALAGLEMRFADHPQVELLTRMLVPAPSISVVLCAPFIGVLADKLGRRALLLSGVILFVLSGLAGVVLPDLNSIFASRLVMGVAVALIMTAQTALIGDYFEGDQRQQLMGLQISARNFGGFVAIFVAGLLAAFSPQYAFLLYGLAAFFLPLMWRVIRDPQRFVETQKTASNQNLQAGKAGWQLILFGMIFLQMLTSMMFFVMPTQLPFFLQSLGLDAALATGNALGALTIAGGIAALLYARLHKQIGAAGILGLGYVFMSAGFLILALATSFWPVLAGAILVGWGLATVMPNFVSIALKVTPAQHRGRAGGFLTMSVFLGQVVSPFASMAIIGQIGFSGLYGLLAISLAVFAAIAAARALIVRSAKLAPAQ</sequence>
<keyword evidence="5 6" id="KW-0472">Membrane</keyword>
<dbReference type="GO" id="GO:0005886">
    <property type="term" value="C:plasma membrane"/>
    <property type="evidence" value="ECO:0007669"/>
    <property type="project" value="UniProtKB-SubCell"/>
</dbReference>
<keyword evidence="9" id="KW-1185">Reference proteome</keyword>